<dbReference type="SUPFAM" id="SSF56219">
    <property type="entry name" value="DNase I-like"/>
    <property type="match status" value="1"/>
</dbReference>
<comment type="caution">
    <text evidence="2">The sequence shown here is derived from an EMBL/GenBank/DDBJ whole genome shotgun (WGS) entry which is preliminary data.</text>
</comment>
<accession>A0A814K2B1</accession>
<reference evidence="2" key="1">
    <citation type="submission" date="2021-02" db="EMBL/GenBank/DDBJ databases">
        <authorList>
            <person name="Nowell W R."/>
        </authorList>
    </citation>
    <scope>NUCLEOTIDE SEQUENCE</scope>
    <source>
        <strain evidence="2">Ploen Becks lab</strain>
    </source>
</reference>
<dbReference type="InterPro" id="IPR036691">
    <property type="entry name" value="Endo/exonu/phosph_ase_sf"/>
</dbReference>
<gene>
    <name evidence="2" type="ORF">OXX778_LOCUS18550</name>
</gene>
<feature type="domain" description="Endonuclease/exonuclease/phosphatase" evidence="1">
    <location>
        <begin position="24"/>
        <end position="247"/>
    </location>
</feature>
<name>A0A814K2B1_9BILA</name>
<keyword evidence="3" id="KW-1185">Reference proteome</keyword>
<evidence type="ECO:0000259" key="1">
    <source>
        <dbReference type="Pfam" id="PF03372"/>
    </source>
</evidence>
<proteinExistence type="predicted"/>
<dbReference type="OrthoDB" id="7476844at2759"/>
<dbReference type="AlphaFoldDB" id="A0A814K2B1"/>
<feature type="non-terminal residue" evidence="2">
    <location>
        <position position="285"/>
    </location>
</feature>
<evidence type="ECO:0000313" key="3">
    <source>
        <dbReference type="Proteomes" id="UP000663879"/>
    </source>
</evidence>
<protein>
    <recommendedName>
        <fullName evidence="1">Endonuclease/exonuclease/phosphatase domain-containing protein</fullName>
    </recommendedName>
</protein>
<dbReference type="GO" id="GO:0003824">
    <property type="term" value="F:catalytic activity"/>
    <property type="evidence" value="ECO:0007669"/>
    <property type="project" value="InterPro"/>
</dbReference>
<sequence length="285" mass="33545">MSIITNLSNTVDEKNKKVNIKFLAYNCYGFKSNSNFIKNLIQNYDICFFSEHWLSDEEEILFNNLSNHHKFYFKSSYSKTDTKRRGRPFGGICWSVSKKLLVERFEFFDIEVSSLAIRLNNLVVTFHGVWLPYDDKRANRLSKYKSNFSLLKSQIKEYHNSPQIIFGDFNASTNRTPSTRFDKLLIDFIDQNGLINTLDIKKFNKGGFTYKKGKYESTIDHIIINQKATELLQTAEIINDKKDLSDHRPVAGMLSLDIDDSFKKIEEDKNEEKFFHFFDWKNPHF</sequence>
<dbReference type="EMBL" id="CAJNOC010005192">
    <property type="protein sequence ID" value="CAF1045228.1"/>
    <property type="molecule type" value="Genomic_DNA"/>
</dbReference>
<dbReference type="Pfam" id="PF03372">
    <property type="entry name" value="Exo_endo_phos"/>
    <property type="match status" value="1"/>
</dbReference>
<organism evidence="2 3">
    <name type="scientific">Brachionus calyciflorus</name>
    <dbReference type="NCBI Taxonomy" id="104777"/>
    <lineage>
        <taxon>Eukaryota</taxon>
        <taxon>Metazoa</taxon>
        <taxon>Spiralia</taxon>
        <taxon>Gnathifera</taxon>
        <taxon>Rotifera</taxon>
        <taxon>Eurotatoria</taxon>
        <taxon>Monogononta</taxon>
        <taxon>Pseudotrocha</taxon>
        <taxon>Ploima</taxon>
        <taxon>Brachionidae</taxon>
        <taxon>Brachionus</taxon>
    </lineage>
</organism>
<dbReference type="Proteomes" id="UP000663879">
    <property type="component" value="Unassembled WGS sequence"/>
</dbReference>
<evidence type="ECO:0000313" key="2">
    <source>
        <dbReference type="EMBL" id="CAF1045228.1"/>
    </source>
</evidence>
<dbReference type="Gene3D" id="3.60.10.10">
    <property type="entry name" value="Endonuclease/exonuclease/phosphatase"/>
    <property type="match status" value="1"/>
</dbReference>
<dbReference type="InterPro" id="IPR005135">
    <property type="entry name" value="Endo/exonuclease/phosphatase"/>
</dbReference>